<dbReference type="FunFam" id="2.70.170.10:FF:000056">
    <property type="entry name" value="Ligand-Gated ion Channel"/>
    <property type="match status" value="1"/>
</dbReference>
<keyword evidence="1" id="KW-0472">Membrane</keyword>
<organism evidence="4 5">
    <name type="scientific">Caenorhabditis tropicalis</name>
    <dbReference type="NCBI Taxonomy" id="1561998"/>
    <lineage>
        <taxon>Eukaryota</taxon>
        <taxon>Metazoa</taxon>
        <taxon>Ecdysozoa</taxon>
        <taxon>Nematoda</taxon>
        <taxon>Chromadorea</taxon>
        <taxon>Rhabditida</taxon>
        <taxon>Rhabditina</taxon>
        <taxon>Rhabditomorpha</taxon>
        <taxon>Rhabditoidea</taxon>
        <taxon>Rhabditidae</taxon>
        <taxon>Peloderinae</taxon>
        <taxon>Caenorhabditis</taxon>
    </lineage>
</organism>
<dbReference type="PANTHER" id="PTHR18945">
    <property type="entry name" value="NEUROTRANSMITTER GATED ION CHANNEL"/>
    <property type="match status" value="1"/>
</dbReference>
<name>A0A1I7UDM2_9PELO</name>
<feature type="transmembrane region" description="Helical" evidence="1">
    <location>
        <begin position="407"/>
        <end position="428"/>
    </location>
</feature>
<dbReference type="AlphaFoldDB" id="A0A1I7UDM2"/>
<dbReference type="GO" id="GO:0004888">
    <property type="term" value="F:transmembrane signaling receptor activity"/>
    <property type="evidence" value="ECO:0007669"/>
    <property type="project" value="InterPro"/>
</dbReference>
<dbReference type="Proteomes" id="UP000095282">
    <property type="component" value="Unplaced"/>
</dbReference>
<reference evidence="5" key="1">
    <citation type="submission" date="2016-11" db="UniProtKB">
        <authorList>
            <consortium name="WormBaseParasite"/>
        </authorList>
    </citation>
    <scope>IDENTIFICATION</scope>
</reference>
<dbReference type="InterPro" id="IPR038050">
    <property type="entry name" value="Neuro_actylchol_rec"/>
</dbReference>
<dbReference type="Pfam" id="PF02931">
    <property type="entry name" value="Neur_chan_LBD"/>
    <property type="match status" value="1"/>
</dbReference>
<proteinExistence type="predicted"/>
<sequence>MGKDMSLVACALLVTVALVSGYDIDCKWKSNISDIEDVAHHKYQVLEECLFYKLTTEADRMQDKSNALMMLPPTVAAGETLEVQVLDGSITEMWMNEVFKEMNINGFLKLSWKDRRLRWNPEEWKTENLRLKSMGRLWSPDINSDKLQTGSQSTDFVNYHDIQSNYNGNVTARLEFRMKAQCTIDYTEYPNDRKHCCFNLQSTLYKRYVKFIMEHGDGHEMLDTKNIRTNWHIDPSWTWIMKLNQDNDNRAERLEVCVGVVRKSSTLAVELTLPVLISALILLLAPFFGKFNQQIYVKMFALLLQFMSFQFLSEKTPQLGFGDNIPKIYIFYAFTIGMTVLSLIATVMISAMSRVKRKVPPAHRYTLLASLLNANLCCGSEEEPTTDGTSSKMSQDATSDWLQIHSALNNISSILLIFIYIIGAIVIAF</sequence>
<feature type="domain" description="Neurotransmitter-gated ion-channel ligand-binding" evidence="3">
    <location>
        <begin position="95"/>
        <end position="240"/>
    </location>
</feature>
<keyword evidence="2" id="KW-0732">Signal</keyword>
<dbReference type="eggNOG" id="KOG3645">
    <property type="taxonomic scope" value="Eukaryota"/>
</dbReference>
<evidence type="ECO:0000256" key="1">
    <source>
        <dbReference type="SAM" id="Phobius"/>
    </source>
</evidence>
<dbReference type="FunFam" id="1.20.58.390:FF:000094">
    <property type="entry name" value="Ligand-Gated ion Channel"/>
    <property type="match status" value="1"/>
</dbReference>
<dbReference type="STRING" id="1561998.A0A1I7UDM2"/>
<dbReference type="WBParaSite" id="Csp11.Scaffold629.g8265.t1">
    <property type="protein sequence ID" value="Csp11.Scaffold629.g8265.t1"/>
    <property type="gene ID" value="Csp11.Scaffold629.g8265"/>
</dbReference>
<evidence type="ECO:0000313" key="5">
    <source>
        <dbReference type="WBParaSite" id="Csp11.Scaffold629.g8265.t1"/>
    </source>
</evidence>
<evidence type="ECO:0000259" key="3">
    <source>
        <dbReference type="Pfam" id="PF02931"/>
    </source>
</evidence>
<dbReference type="InterPro" id="IPR006201">
    <property type="entry name" value="Neur_channel"/>
</dbReference>
<accession>A0A1I7UDM2</accession>
<dbReference type="GO" id="GO:0016020">
    <property type="term" value="C:membrane"/>
    <property type="evidence" value="ECO:0007669"/>
    <property type="project" value="InterPro"/>
</dbReference>
<keyword evidence="1" id="KW-1133">Transmembrane helix</keyword>
<evidence type="ECO:0000313" key="4">
    <source>
        <dbReference type="Proteomes" id="UP000095282"/>
    </source>
</evidence>
<dbReference type="InterPro" id="IPR036734">
    <property type="entry name" value="Neur_chan_lig-bd_sf"/>
</dbReference>
<dbReference type="GO" id="GO:0005230">
    <property type="term" value="F:extracellular ligand-gated monoatomic ion channel activity"/>
    <property type="evidence" value="ECO:0007669"/>
    <property type="project" value="InterPro"/>
</dbReference>
<feature type="transmembrane region" description="Helical" evidence="1">
    <location>
        <begin position="328"/>
        <end position="349"/>
    </location>
</feature>
<feature type="transmembrane region" description="Helical" evidence="1">
    <location>
        <begin position="267"/>
        <end position="288"/>
    </location>
</feature>
<dbReference type="Gene3D" id="1.20.58.390">
    <property type="entry name" value="Neurotransmitter-gated ion-channel transmembrane domain"/>
    <property type="match status" value="1"/>
</dbReference>
<feature type="signal peptide" evidence="2">
    <location>
        <begin position="1"/>
        <end position="21"/>
    </location>
</feature>
<feature type="chain" id="PRO_5009308782" evidence="2">
    <location>
        <begin position="22"/>
        <end position="429"/>
    </location>
</feature>
<evidence type="ECO:0000256" key="2">
    <source>
        <dbReference type="SAM" id="SignalP"/>
    </source>
</evidence>
<keyword evidence="4" id="KW-1185">Reference proteome</keyword>
<protein>
    <submittedName>
        <fullName evidence="5">Neur_chan_LBD domain-containing protein</fullName>
    </submittedName>
</protein>
<dbReference type="InterPro" id="IPR006202">
    <property type="entry name" value="Neur_chan_lig-bd"/>
</dbReference>
<dbReference type="Gene3D" id="2.70.170.10">
    <property type="entry name" value="Neurotransmitter-gated ion-channel ligand-binding domain"/>
    <property type="match status" value="1"/>
</dbReference>
<dbReference type="SUPFAM" id="SSF63712">
    <property type="entry name" value="Nicotinic receptor ligand binding domain-like"/>
    <property type="match status" value="1"/>
</dbReference>
<keyword evidence="1" id="KW-0812">Transmembrane</keyword>